<keyword evidence="1" id="KW-0812">Transmembrane</keyword>
<evidence type="ECO:0000313" key="4">
    <source>
        <dbReference type="Proteomes" id="UP000799776"/>
    </source>
</evidence>
<proteinExistence type="predicted"/>
<sequence>LQDLINILHLIFHRNRNQHRQQLWWRDLSSFRRQLQQHLTDTEVLDGNARNPGVRGGKSTVKKRCDERLGFWAAELVPRWYRSFSQLVASTQFAAIGLVLMAILARVSHLVGITRRYEDQADKEMQRVL</sequence>
<dbReference type="GO" id="GO:0042134">
    <property type="term" value="F:rRNA primary transcript binding"/>
    <property type="evidence" value="ECO:0007669"/>
    <property type="project" value="InterPro"/>
</dbReference>
<reference evidence="3" key="1">
    <citation type="journal article" date="2020" name="Stud. Mycol.">
        <title>101 Dothideomycetes genomes: a test case for predicting lifestyles and emergence of pathogens.</title>
        <authorList>
            <person name="Haridas S."/>
            <person name="Albert R."/>
            <person name="Binder M."/>
            <person name="Bloem J."/>
            <person name="Labutti K."/>
            <person name="Salamov A."/>
            <person name="Andreopoulos B."/>
            <person name="Baker S."/>
            <person name="Barry K."/>
            <person name="Bills G."/>
            <person name="Bluhm B."/>
            <person name="Cannon C."/>
            <person name="Castanera R."/>
            <person name="Culley D."/>
            <person name="Daum C."/>
            <person name="Ezra D."/>
            <person name="Gonzalez J."/>
            <person name="Henrissat B."/>
            <person name="Kuo A."/>
            <person name="Liang C."/>
            <person name="Lipzen A."/>
            <person name="Lutzoni F."/>
            <person name="Magnuson J."/>
            <person name="Mondo S."/>
            <person name="Nolan M."/>
            <person name="Ohm R."/>
            <person name="Pangilinan J."/>
            <person name="Park H.-J."/>
            <person name="Ramirez L."/>
            <person name="Alfaro M."/>
            <person name="Sun H."/>
            <person name="Tritt A."/>
            <person name="Yoshinaga Y."/>
            <person name="Zwiers L.-H."/>
            <person name="Turgeon B."/>
            <person name="Goodwin S."/>
            <person name="Spatafora J."/>
            <person name="Crous P."/>
            <person name="Grigoriev I."/>
        </authorList>
    </citation>
    <scope>NUCLEOTIDE SEQUENCE</scope>
    <source>
        <strain evidence="3">CBS 121410</strain>
    </source>
</reference>
<dbReference type="GO" id="GO:0000466">
    <property type="term" value="P:maturation of 5.8S rRNA from tricistronic rRNA transcript (SSU-rRNA, 5.8S rRNA, LSU-rRNA)"/>
    <property type="evidence" value="ECO:0007669"/>
    <property type="project" value="TreeGrafter"/>
</dbReference>
<organism evidence="3 4">
    <name type="scientific">Saccharata proteae CBS 121410</name>
    <dbReference type="NCBI Taxonomy" id="1314787"/>
    <lineage>
        <taxon>Eukaryota</taxon>
        <taxon>Fungi</taxon>
        <taxon>Dikarya</taxon>
        <taxon>Ascomycota</taxon>
        <taxon>Pezizomycotina</taxon>
        <taxon>Dothideomycetes</taxon>
        <taxon>Dothideomycetes incertae sedis</taxon>
        <taxon>Botryosphaeriales</taxon>
        <taxon>Saccharataceae</taxon>
        <taxon>Saccharata</taxon>
    </lineage>
</organism>
<feature type="non-terminal residue" evidence="3">
    <location>
        <position position="129"/>
    </location>
</feature>
<dbReference type="PANTHER" id="PTHR37792:SF1">
    <property type="entry name" value="RIBONUCLEASE MRP PROTEIN SUBUNIT RMP1"/>
    <property type="match status" value="1"/>
</dbReference>
<keyword evidence="1" id="KW-1133">Transmembrane helix</keyword>
<dbReference type="CDD" id="cd22573">
    <property type="entry name" value="RMP1_RBD"/>
    <property type="match status" value="1"/>
</dbReference>
<dbReference type="Proteomes" id="UP000799776">
    <property type="component" value="Unassembled WGS sequence"/>
</dbReference>
<feature type="transmembrane region" description="Helical" evidence="1">
    <location>
        <begin position="87"/>
        <end position="107"/>
    </location>
</feature>
<dbReference type="EMBL" id="ML978722">
    <property type="protein sequence ID" value="KAF2087015.1"/>
    <property type="molecule type" value="Genomic_DNA"/>
</dbReference>
<evidence type="ECO:0000259" key="2">
    <source>
        <dbReference type="Pfam" id="PF20945"/>
    </source>
</evidence>
<accession>A0A9P4LV01</accession>
<dbReference type="Pfam" id="PF20945">
    <property type="entry name" value="RMP1"/>
    <property type="match status" value="1"/>
</dbReference>
<feature type="domain" description="RNase MRP protein 1 RNA binding" evidence="2">
    <location>
        <begin position="7"/>
        <end position="106"/>
    </location>
</feature>
<name>A0A9P4LV01_9PEZI</name>
<dbReference type="InterPro" id="IPR047204">
    <property type="entry name" value="RMP1_RBD"/>
</dbReference>
<dbReference type="OrthoDB" id="5414547at2759"/>
<evidence type="ECO:0000256" key="1">
    <source>
        <dbReference type="SAM" id="Phobius"/>
    </source>
</evidence>
<gene>
    <name evidence="3" type="ORF">K490DRAFT_17082</name>
</gene>
<protein>
    <recommendedName>
        <fullName evidence="2">RNase MRP protein 1 RNA binding domain-containing protein</fullName>
    </recommendedName>
</protein>
<dbReference type="GO" id="GO:0000172">
    <property type="term" value="C:ribonuclease MRP complex"/>
    <property type="evidence" value="ECO:0007669"/>
    <property type="project" value="InterPro"/>
</dbReference>
<evidence type="ECO:0000313" key="3">
    <source>
        <dbReference type="EMBL" id="KAF2087015.1"/>
    </source>
</evidence>
<keyword evidence="4" id="KW-1185">Reference proteome</keyword>
<comment type="caution">
    <text evidence="3">The sequence shown here is derived from an EMBL/GenBank/DDBJ whole genome shotgun (WGS) entry which is preliminary data.</text>
</comment>
<dbReference type="InterPro" id="IPR047205">
    <property type="entry name" value="RMP1"/>
</dbReference>
<dbReference type="PANTHER" id="PTHR37792">
    <property type="entry name" value="RIBONUCLEASE MRP PROTEIN SUBUNIT RMP1"/>
    <property type="match status" value="1"/>
</dbReference>
<dbReference type="AlphaFoldDB" id="A0A9P4LV01"/>
<dbReference type="GO" id="GO:0000294">
    <property type="term" value="P:nuclear-transcribed mRNA catabolic process, RNase MRP-dependent"/>
    <property type="evidence" value="ECO:0007669"/>
    <property type="project" value="TreeGrafter"/>
</dbReference>
<feature type="non-terminal residue" evidence="3">
    <location>
        <position position="1"/>
    </location>
</feature>
<keyword evidence="1" id="KW-0472">Membrane</keyword>